<dbReference type="CDD" id="cd01087">
    <property type="entry name" value="Prolidase"/>
    <property type="match status" value="1"/>
</dbReference>
<feature type="domain" description="Aminopeptidase P N-terminal" evidence="10">
    <location>
        <begin position="40"/>
        <end position="187"/>
    </location>
</feature>
<dbReference type="Pfam" id="PF00557">
    <property type="entry name" value="Peptidase_M24"/>
    <property type="match status" value="1"/>
</dbReference>
<reference evidence="12" key="1">
    <citation type="submission" date="2021-02" db="EMBL/GenBank/DDBJ databases">
        <title>Leucobacter sp. CX169.</title>
        <authorList>
            <person name="Cheng Y."/>
        </authorList>
    </citation>
    <scope>NUCLEOTIDE SEQUENCE [LARGE SCALE GENOMIC DNA]</scope>
    <source>
        <strain evidence="12">JY899</strain>
    </source>
</reference>
<evidence type="ECO:0000256" key="1">
    <source>
        <dbReference type="ARBA" id="ARBA00001424"/>
    </source>
</evidence>
<dbReference type="EC" id="3.4.11.9" evidence="4"/>
<dbReference type="SUPFAM" id="SSF55920">
    <property type="entry name" value="Creatinase/aminopeptidase"/>
    <property type="match status" value="1"/>
</dbReference>
<name>A0ABS2TE53_9ACTO</name>
<dbReference type="SMART" id="SM01011">
    <property type="entry name" value="AMP_N"/>
    <property type="match status" value="1"/>
</dbReference>
<organism evidence="11 12">
    <name type="scientific">Flaviflexus equikiangi</name>
    <dbReference type="NCBI Taxonomy" id="2758573"/>
    <lineage>
        <taxon>Bacteria</taxon>
        <taxon>Bacillati</taxon>
        <taxon>Actinomycetota</taxon>
        <taxon>Actinomycetes</taxon>
        <taxon>Actinomycetales</taxon>
        <taxon>Actinomycetaceae</taxon>
        <taxon>Flaviflexus</taxon>
    </lineage>
</organism>
<comment type="cofactor">
    <cofactor evidence="2">
        <name>Mn(2+)</name>
        <dbReference type="ChEBI" id="CHEBI:29035"/>
    </cofactor>
</comment>
<proteinExistence type="inferred from homology"/>
<dbReference type="Proteomes" id="UP000705983">
    <property type="component" value="Unassembled WGS sequence"/>
</dbReference>
<dbReference type="Gene3D" id="3.40.350.10">
    <property type="entry name" value="Creatinase/prolidase N-terminal domain"/>
    <property type="match status" value="1"/>
</dbReference>
<evidence type="ECO:0000256" key="7">
    <source>
        <dbReference type="ARBA" id="ARBA00023211"/>
    </source>
</evidence>
<dbReference type="RefSeq" id="WP_187996303.1">
    <property type="nucleotide sequence ID" value="NZ_JACEXG010000002.1"/>
</dbReference>
<gene>
    <name evidence="11" type="ORF">JVW63_04355</name>
</gene>
<dbReference type="Gene3D" id="3.90.230.10">
    <property type="entry name" value="Creatinase/methionine aminopeptidase superfamily"/>
    <property type="match status" value="1"/>
</dbReference>
<keyword evidence="5 8" id="KW-0479">Metal-binding</keyword>
<keyword evidence="12" id="KW-1185">Reference proteome</keyword>
<protein>
    <recommendedName>
        <fullName evidence="4">Xaa-Pro aminopeptidase</fullName>
        <ecNumber evidence="4">3.4.11.9</ecNumber>
    </recommendedName>
</protein>
<keyword evidence="11" id="KW-0645">Protease</keyword>
<keyword evidence="7" id="KW-0464">Manganese</keyword>
<evidence type="ECO:0000313" key="12">
    <source>
        <dbReference type="Proteomes" id="UP000705983"/>
    </source>
</evidence>
<comment type="caution">
    <text evidence="11">The sequence shown here is derived from an EMBL/GenBank/DDBJ whole genome shotgun (WGS) entry which is preliminary data.</text>
</comment>
<dbReference type="InterPro" id="IPR001131">
    <property type="entry name" value="Peptidase_M24B_aminopep-P_CS"/>
</dbReference>
<evidence type="ECO:0000256" key="4">
    <source>
        <dbReference type="ARBA" id="ARBA00012574"/>
    </source>
</evidence>
<evidence type="ECO:0000256" key="2">
    <source>
        <dbReference type="ARBA" id="ARBA00001936"/>
    </source>
</evidence>
<dbReference type="PROSITE" id="PS00491">
    <property type="entry name" value="PROLINE_PEPTIDASE"/>
    <property type="match status" value="1"/>
</dbReference>
<evidence type="ECO:0000256" key="8">
    <source>
        <dbReference type="RuleBase" id="RU000590"/>
    </source>
</evidence>
<dbReference type="InterPro" id="IPR052433">
    <property type="entry name" value="X-Pro_dipept-like"/>
</dbReference>
<dbReference type="EMBL" id="JAFFJS010000002">
    <property type="protein sequence ID" value="MBM9432930.1"/>
    <property type="molecule type" value="Genomic_DNA"/>
</dbReference>
<dbReference type="PANTHER" id="PTHR43226">
    <property type="entry name" value="XAA-PRO AMINOPEPTIDASE 3"/>
    <property type="match status" value="1"/>
</dbReference>
<keyword evidence="11" id="KW-0031">Aminopeptidase</keyword>
<evidence type="ECO:0000313" key="11">
    <source>
        <dbReference type="EMBL" id="MBM9432930.1"/>
    </source>
</evidence>
<dbReference type="InterPro" id="IPR000994">
    <property type="entry name" value="Pept_M24"/>
</dbReference>
<feature type="region of interest" description="Disordered" evidence="9">
    <location>
        <begin position="1"/>
        <end position="41"/>
    </location>
</feature>
<feature type="compositionally biased region" description="Basic and acidic residues" evidence="9">
    <location>
        <begin position="1"/>
        <end position="22"/>
    </location>
</feature>
<evidence type="ECO:0000256" key="5">
    <source>
        <dbReference type="ARBA" id="ARBA00022723"/>
    </source>
</evidence>
<comment type="catalytic activity">
    <reaction evidence="1">
        <text>Release of any N-terminal amino acid, including proline, that is linked to proline, even from a dipeptide or tripeptide.</text>
        <dbReference type="EC" id="3.4.11.9"/>
    </reaction>
</comment>
<dbReference type="SUPFAM" id="SSF53092">
    <property type="entry name" value="Creatinase/prolidase N-terminal domain"/>
    <property type="match status" value="1"/>
</dbReference>
<dbReference type="InterPro" id="IPR029149">
    <property type="entry name" value="Creatin/AminoP/Spt16_N"/>
</dbReference>
<evidence type="ECO:0000256" key="3">
    <source>
        <dbReference type="ARBA" id="ARBA00008766"/>
    </source>
</evidence>
<accession>A0ABS2TE53</accession>
<dbReference type="GO" id="GO:0004177">
    <property type="term" value="F:aminopeptidase activity"/>
    <property type="evidence" value="ECO:0007669"/>
    <property type="project" value="UniProtKB-KW"/>
</dbReference>
<dbReference type="InterPro" id="IPR036005">
    <property type="entry name" value="Creatinase/aminopeptidase-like"/>
</dbReference>
<dbReference type="Pfam" id="PF05195">
    <property type="entry name" value="AMP_N"/>
    <property type="match status" value="1"/>
</dbReference>
<evidence type="ECO:0000256" key="6">
    <source>
        <dbReference type="ARBA" id="ARBA00022801"/>
    </source>
</evidence>
<comment type="similarity">
    <text evidence="3 8">Belongs to the peptidase M24B family.</text>
</comment>
<evidence type="ECO:0000259" key="10">
    <source>
        <dbReference type="SMART" id="SM01011"/>
    </source>
</evidence>
<dbReference type="InterPro" id="IPR007865">
    <property type="entry name" value="Aminopep_P_N"/>
</dbReference>
<dbReference type="PANTHER" id="PTHR43226:SF4">
    <property type="entry name" value="XAA-PRO AMINOPEPTIDASE 3"/>
    <property type="match status" value="1"/>
</dbReference>
<evidence type="ECO:0000256" key="9">
    <source>
        <dbReference type="SAM" id="MobiDB-lite"/>
    </source>
</evidence>
<sequence length="496" mass="55628">MSNQTEDRGSNRSQRPDNREFRTFIGEDWGERPPGPARSDVADFTQSRRHKLGAQFHGQRLVIPAGELRVRSNDTDYRFRAHSAFAHLTGLGGELEPNAVLVLHPVEGEQTHEAVLYFHPRTPRTSEEFWADSRYGEFWVGARPSLEEMSTMTGIRTDHIENLPDALAKDLGQVHIAAITEADTKIDAQIRELRQRENLTEGQVLDEKLREATSELRLRKDAWEIAEIQKAVDITAQGFEDMIAALPRAVEHWRGERVLEGAFAARAREEGNGLGYDTIAAAGNHANTLHWIVNDGQVKDGELVLIDAGAEVDSLYTADITRTLPVNGTFSPEQATVYNAVLEACEASLAKANEPGAKFRELHEAAMVVIARYLEEWGCLPGTAEESLAPDGQYHRRWMPHGTSHHLGLDVHDCAQARRDMYLDAVLEPGMVFTIEPGLYFREDDEKIPAWLRGIGVRIEDDILVTEDGARRLSESIPRTIPAVEEWMRAATHRRS</sequence>
<keyword evidence="6" id="KW-0378">Hydrolase</keyword>